<protein>
    <submittedName>
        <fullName evidence="3">Uncharacterized protein</fullName>
    </submittedName>
</protein>
<reference evidence="3 4" key="1">
    <citation type="submission" date="2020-01" db="EMBL/GenBank/DDBJ databases">
        <title>Sphingomonas sp. strain CSW-10.</title>
        <authorList>
            <person name="Chen W.-M."/>
        </authorList>
    </citation>
    <scope>NUCLEOTIDE SEQUENCE [LARGE SCALE GENOMIC DNA]</scope>
    <source>
        <strain evidence="3 4">CSW-10</strain>
    </source>
</reference>
<evidence type="ECO:0000256" key="1">
    <source>
        <dbReference type="SAM" id="MobiDB-lite"/>
    </source>
</evidence>
<feature type="region of interest" description="Disordered" evidence="1">
    <location>
        <begin position="79"/>
        <end position="103"/>
    </location>
</feature>
<name>A0A6M4AWB9_9SPHN</name>
<evidence type="ECO:0000313" key="4">
    <source>
        <dbReference type="Proteomes" id="UP000503018"/>
    </source>
</evidence>
<keyword evidence="2" id="KW-1133">Transmembrane helix</keyword>
<keyword evidence="2" id="KW-0812">Transmembrane</keyword>
<dbReference type="Proteomes" id="UP000503018">
    <property type="component" value="Chromosome"/>
</dbReference>
<dbReference type="KEGG" id="slan:GV829_01460"/>
<dbReference type="AlphaFoldDB" id="A0A6M4AWB9"/>
<keyword evidence="4" id="KW-1185">Reference proteome</keyword>
<feature type="transmembrane region" description="Helical" evidence="2">
    <location>
        <begin position="43"/>
        <end position="64"/>
    </location>
</feature>
<gene>
    <name evidence="3" type="ORF">GV829_01460</name>
</gene>
<accession>A0A6M4AWB9</accession>
<evidence type="ECO:0000313" key="3">
    <source>
        <dbReference type="EMBL" id="QJQ31271.1"/>
    </source>
</evidence>
<organism evidence="3 4">
    <name type="scientific">Sphingomonas lacunae</name>
    <dbReference type="NCBI Taxonomy" id="2698828"/>
    <lineage>
        <taxon>Bacteria</taxon>
        <taxon>Pseudomonadati</taxon>
        <taxon>Pseudomonadota</taxon>
        <taxon>Alphaproteobacteria</taxon>
        <taxon>Sphingomonadales</taxon>
        <taxon>Sphingomonadaceae</taxon>
        <taxon>Sphingomonas</taxon>
    </lineage>
</organism>
<dbReference type="RefSeq" id="WP_169943488.1">
    <property type="nucleotide sequence ID" value="NZ_CP053015.1"/>
</dbReference>
<sequence>MNKTVAIIALNLLVAGALSARAGYMILSGCDIGGTCRGTSDLLTWGLAIVPALVLLVVLGLSLPKLMAGLSVRREEKKQMKAEQAEDAASGAAETSQSQNRLARVKRAVAEDLEAAEAAADMEAASTDAHMDGYDAARMDMADEQQPDDFVPSEHYDSAFARNNADLAPFDAGDAQPVDWPSSDIDMPAPADPVASIQAFDGLGLDGADDAAASDREAIEREWQAVEAEIDPALHGYMAEPRGDGESLQDMPPAYSMAPAPLSELPAYQSIADDLGQHDFRLTPLTFDAPDAEWDEDLDGESDSGFASLADMGEPSAPTLDRDPVFTHFDPAEAAAADEAHGWHIEPAESRQDETLPVPDWAVTDHDAAAPRGSDAQRTVDIWANPAFDIDGAEHNSLQAPEAADLTAPVAMQPVSDELPEIEMPGIGRAPDEWNWLFADGMPLLRTSKATGFPWIAGGIGEVATAIQSTVDLRGIANFEAESGAWRQIAGSMAYAEPLAVEDAQAFVEWCNALSVDLAASNQQDALCQAIVQAMAALRGRARNDMDTSLALPDAFANIDSHGFGRSLSA</sequence>
<dbReference type="EMBL" id="CP053015">
    <property type="protein sequence ID" value="QJQ31271.1"/>
    <property type="molecule type" value="Genomic_DNA"/>
</dbReference>
<keyword evidence="2" id="KW-0472">Membrane</keyword>
<evidence type="ECO:0000256" key="2">
    <source>
        <dbReference type="SAM" id="Phobius"/>
    </source>
</evidence>
<proteinExistence type="predicted"/>